<dbReference type="InterPro" id="IPR050712">
    <property type="entry name" value="NAD(P)H-dep_reductase"/>
</dbReference>
<comment type="caution">
    <text evidence="2">The sequence shown here is derived from an EMBL/GenBank/DDBJ whole genome shotgun (WGS) entry which is preliminary data.</text>
</comment>
<dbReference type="GO" id="GO:0010181">
    <property type="term" value="F:FMN binding"/>
    <property type="evidence" value="ECO:0007669"/>
    <property type="project" value="TreeGrafter"/>
</dbReference>
<dbReference type="SUPFAM" id="SSF52218">
    <property type="entry name" value="Flavoproteins"/>
    <property type="match status" value="1"/>
</dbReference>
<dbReference type="GO" id="GO:0016491">
    <property type="term" value="F:oxidoreductase activity"/>
    <property type="evidence" value="ECO:0007669"/>
    <property type="project" value="InterPro"/>
</dbReference>
<feature type="domain" description="NADPH-dependent FMN reductase-like" evidence="1">
    <location>
        <begin position="7"/>
        <end position="150"/>
    </location>
</feature>
<dbReference type="InterPro" id="IPR005025">
    <property type="entry name" value="FMN_Rdtase-like_dom"/>
</dbReference>
<organism evidence="2 3">
    <name type="scientific">Siculibacillus lacustris</name>
    <dbReference type="NCBI Taxonomy" id="1549641"/>
    <lineage>
        <taxon>Bacteria</taxon>
        <taxon>Pseudomonadati</taxon>
        <taxon>Pseudomonadota</taxon>
        <taxon>Alphaproteobacteria</taxon>
        <taxon>Hyphomicrobiales</taxon>
        <taxon>Ancalomicrobiaceae</taxon>
        <taxon>Siculibacillus</taxon>
    </lineage>
</organism>
<gene>
    <name evidence="2" type="ORF">EYW49_13155</name>
</gene>
<proteinExistence type="predicted"/>
<sequence>MTSPHSVGIFVGSLRKEAYSRRIATWLKSNAPASLVMNIVEIGALPLYDPDLDDGVVPVAWTRFREAVAAVDAVLFVTPEYNRSVPAALKNALDVGSRPYGASVWAGKPGAVVSVSPGGIGGFGANHHLRQSLVFLDVPTLQQPEVYLGHVDRLFDLSGDLTDENTHAFLTAFLAAFAAWTATNLRR</sequence>
<dbReference type="Pfam" id="PF03358">
    <property type="entry name" value="FMN_red"/>
    <property type="match status" value="1"/>
</dbReference>
<dbReference type="AlphaFoldDB" id="A0A4Q9VMF7"/>
<evidence type="ECO:0000313" key="2">
    <source>
        <dbReference type="EMBL" id="TBW36783.1"/>
    </source>
</evidence>
<dbReference type="EMBL" id="SJFN01000018">
    <property type="protein sequence ID" value="TBW36783.1"/>
    <property type="molecule type" value="Genomic_DNA"/>
</dbReference>
<dbReference type="GO" id="GO:0005829">
    <property type="term" value="C:cytosol"/>
    <property type="evidence" value="ECO:0007669"/>
    <property type="project" value="TreeGrafter"/>
</dbReference>
<keyword evidence="3" id="KW-1185">Reference proteome</keyword>
<accession>A0A4Q9VMF7</accession>
<name>A0A4Q9VMF7_9HYPH</name>
<dbReference type="OrthoDB" id="9812295at2"/>
<reference evidence="2 3" key="1">
    <citation type="submission" date="2019-02" db="EMBL/GenBank/DDBJ databases">
        <title>Siculibacillus lacustris gen. nov., sp. nov., a new rosette-forming bacterium isolated from a freshwater crater lake (Lake St. Ana, Romania).</title>
        <authorList>
            <person name="Felfoldi T."/>
            <person name="Marton Z."/>
            <person name="Szabo A."/>
            <person name="Mentes A."/>
            <person name="Boka K."/>
            <person name="Marialigeti K."/>
            <person name="Mathe I."/>
            <person name="Koncz M."/>
            <person name="Schumann P."/>
            <person name="Toth E."/>
        </authorList>
    </citation>
    <scope>NUCLEOTIDE SEQUENCE [LARGE SCALE GENOMIC DNA]</scope>
    <source>
        <strain evidence="2 3">SA-279</strain>
    </source>
</reference>
<dbReference type="Proteomes" id="UP000292781">
    <property type="component" value="Unassembled WGS sequence"/>
</dbReference>
<evidence type="ECO:0000313" key="3">
    <source>
        <dbReference type="Proteomes" id="UP000292781"/>
    </source>
</evidence>
<dbReference type="PANTHER" id="PTHR30543">
    <property type="entry name" value="CHROMATE REDUCTASE"/>
    <property type="match status" value="1"/>
</dbReference>
<dbReference type="Gene3D" id="3.40.50.360">
    <property type="match status" value="1"/>
</dbReference>
<dbReference type="PANTHER" id="PTHR30543:SF21">
    <property type="entry name" value="NAD(P)H-DEPENDENT FMN REDUCTASE LOT6"/>
    <property type="match status" value="1"/>
</dbReference>
<dbReference type="RefSeq" id="WP_131310047.1">
    <property type="nucleotide sequence ID" value="NZ_SJFN01000018.1"/>
</dbReference>
<protein>
    <submittedName>
        <fullName evidence="2">NAD(P)H-dependent oxidoreductase</fullName>
    </submittedName>
</protein>
<dbReference type="InterPro" id="IPR029039">
    <property type="entry name" value="Flavoprotein-like_sf"/>
</dbReference>
<evidence type="ECO:0000259" key="1">
    <source>
        <dbReference type="Pfam" id="PF03358"/>
    </source>
</evidence>